<reference evidence="3" key="1">
    <citation type="journal article" date="2019" name="Int. J. Syst. Evol. Microbiol.">
        <title>The Global Catalogue of Microorganisms (GCM) 10K type strain sequencing project: providing services to taxonomists for standard genome sequencing and annotation.</title>
        <authorList>
            <consortium name="The Broad Institute Genomics Platform"/>
            <consortium name="The Broad Institute Genome Sequencing Center for Infectious Disease"/>
            <person name="Wu L."/>
            <person name="Ma J."/>
        </authorList>
    </citation>
    <scope>NUCLEOTIDE SEQUENCE [LARGE SCALE GENOMIC DNA]</scope>
    <source>
        <strain evidence="3">CGMCC 1.12125</strain>
    </source>
</reference>
<gene>
    <name evidence="2" type="ORF">ACFO0K_03765</name>
</gene>
<dbReference type="RefSeq" id="WP_344229474.1">
    <property type="nucleotide sequence ID" value="NZ_BAAALH010000002.1"/>
</dbReference>
<dbReference type="Proteomes" id="UP001595965">
    <property type="component" value="Unassembled WGS sequence"/>
</dbReference>
<organism evidence="2 3">
    <name type="scientific">Citricoccus alkalitolerans</name>
    <dbReference type="NCBI Taxonomy" id="246603"/>
    <lineage>
        <taxon>Bacteria</taxon>
        <taxon>Bacillati</taxon>
        <taxon>Actinomycetota</taxon>
        <taxon>Actinomycetes</taxon>
        <taxon>Micrococcales</taxon>
        <taxon>Micrococcaceae</taxon>
        <taxon>Citricoccus</taxon>
    </lineage>
</organism>
<sequence length="323" mass="32526">MTKNSPRRTQPRRTRAGSRRLPGPGARMAAMGLAGMLVLAACSGGVGDQEGTDAGVPANPHGITAENPSGSAKPTPGAEGQSGETEGSGEGGAGAGGGSPASGTSSDEPAETEVADARADQAAVGAAAERAASFGFTNQVSATDAEIAATREEARLRQTNTSGTAVEPASCKSPLTAVDWSPILMPGADASRLDFGSEAFAGTGTVEVASLEEASVVEEHLTNVERLVADCPELTMTVTDSNLQQSTFDFTARTSAAEGDEVDSGLVWTRTPAGGDTETTAQVLIGQTAEHVVMVSFIGDSEVAGEEFTTIAEQILAAAEGAL</sequence>
<proteinExistence type="predicted"/>
<name>A0ABV8XVX8_9MICC</name>
<feature type="region of interest" description="Disordered" evidence="1">
    <location>
        <begin position="44"/>
        <end position="122"/>
    </location>
</feature>
<protein>
    <recommendedName>
        <fullName evidence="4">PknH-like extracellular domain-containing protein</fullName>
    </recommendedName>
</protein>
<comment type="caution">
    <text evidence="2">The sequence shown here is derived from an EMBL/GenBank/DDBJ whole genome shotgun (WGS) entry which is preliminary data.</text>
</comment>
<evidence type="ECO:0000313" key="3">
    <source>
        <dbReference type="Proteomes" id="UP001595965"/>
    </source>
</evidence>
<feature type="compositionally biased region" description="Gly residues" evidence="1">
    <location>
        <begin position="86"/>
        <end position="100"/>
    </location>
</feature>
<evidence type="ECO:0000256" key="1">
    <source>
        <dbReference type="SAM" id="MobiDB-lite"/>
    </source>
</evidence>
<evidence type="ECO:0000313" key="2">
    <source>
        <dbReference type="EMBL" id="MFC4428793.1"/>
    </source>
</evidence>
<accession>A0ABV8XVX8</accession>
<dbReference type="EMBL" id="JBHSEN010000001">
    <property type="protein sequence ID" value="MFC4428793.1"/>
    <property type="molecule type" value="Genomic_DNA"/>
</dbReference>
<keyword evidence="3" id="KW-1185">Reference proteome</keyword>
<evidence type="ECO:0008006" key="4">
    <source>
        <dbReference type="Google" id="ProtNLM"/>
    </source>
</evidence>
<feature type="compositionally biased region" description="Basic residues" evidence="1">
    <location>
        <begin position="1"/>
        <end position="18"/>
    </location>
</feature>
<feature type="region of interest" description="Disordered" evidence="1">
    <location>
        <begin position="1"/>
        <end position="27"/>
    </location>
</feature>